<dbReference type="RefSeq" id="WP_133204542.1">
    <property type="nucleotide sequence ID" value="NZ_SMRU01000013.1"/>
</dbReference>
<organism evidence="3 4">
    <name type="scientific">Arthrobacter terricola</name>
    <dbReference type="NCBI Taxonomy" id="2547396"/>
    <lineage>
        <taxon>Bacteria</taxon>
        <taxon>Bacillati</taxon>
        <taxon>Actinomycetota</taxon>
        <taxon>Actinomycetes</taxon>
        <taxon>Micrococcales</taxon>
        <taxon>Micrococcaceae</taxon>
        <taxon>Arthrobacter</taxon>
    </lineage>
</organism>
<dbReference type="EMBL" id="SMRU01000013">
    <property type="protein sequence ID" value="TDF95309.1"/>
    <property type="molecule type" value="Genomic_DNA"/>
</dbReference>
<feature type="transmembrane region" description="Helical" evidence="1">
    <location>
        <begin position="56"/>
        <end position="78"/>
    </location>
</feature>
<proteinExistence type="predicted"/>
<dbReference type="GO" id="GO:0003676">
    <property type="term" value="F:nucleic acid binding"/>
    <property type="evidence" value="ECO:0007669"/>
    <property type="project" value="InterPro"/>
</dbReference>
<dbReference type="GO" id="GO:0004519">
    <property type="term" value="F:endonuclease activity"/>
    <property type="evidence" value="ECO:0007669"/>
    <property type="project" value="UniProtKB-KW"/>
</dbReference>
<evidence type="ECO:0000313" key="4">
    <source>
        <dbReference type="Proteomes" id="UP000295511"/>
    </source>
</evidence>
<feature type="domain" description="HNH" evidence="2">
    <location>
        <begin position="117"/>
        <end position="156"/>
    </location>
</feature>
<dbReference type="OrthoDB" id="4833339at2"/>
<gene>
    <name evidence="3" type="ORF">E1809_12405</name>
</gene>
<keyword evidence="3" id="KW-0255">Endonuclease</keyword>
<dbReference type="Pfam" id="PF01844">
    <property type="entry name" value="HNH"/>
    <property type="match status" value="1"/>
</dbReference>
<protein>
    <submittedName>
        <fullName evidence="3">HNH endonuclease</fullName>
    </submittedName>
</protein>
<reference evidence="3 4" key="1">
    <citation type="submission" date="2019-03" db="EMBL/GenBank/DDBJ databases">
        <title>Whole genome sequence of Arthrobacter sp JH1-1.</title>
        <authorList>
            <person name="Trinh H.N."/>
        </authorList>
    </citation>
    <scope>NUCLEOTIDE SEQUENCE [LARGE SCALE GENOMIC DNA]</scope>
    <source>
        <strain evidence="3 4">JH1-1</strain>
    </source>
</reference>
<keyword evidence="3" id="KW-0540">Nuclease</keyword>
<evidence type="ECO:0000259" key="2">
    <source>
        <dbReference type="Pfam" id="PF01844"/>
    </source>
</evidence>
<keyword evidence="1" id="KW-0472">Membrane</keyword>
<evidence type="ECO:0000313" key="3">
    <source>
        <dbReference type="EMBL" id="TDF95309.1"/>
    </source>
</evidence>
<comment type="caution">
    <text evidence="3">The sequence shown here is derived from an EMBL/GenBank/DDBJ whole genome shotgun (WGS) entry which is preliminary data.</text>
</comment>
<keyword evidence="1" id="KW-0812">Transmembrane</keyword>
<dbReference type="Proteomes" id="UP000295511">
    <property type="component" value="Unassembled WGS sequence"/>
</dbReference>
<dbReference type="InterPro" id="IPR003615">
    <property type="entry name" value="HNH_nuc"/>
</dbReference>
<dbReference type="InterPro" id="IPR002711">
    <property type="entry name" value="HNH"/>
</dbReference>
<keyword evidence="3" id="KW-0378">Hydrolase</keyword>
<name>A0A4R5KIG8_9MICC</name>
<accession>A0A4R5KIG8</accession>
<dbReference type="GO" id="GO:0008270">
    <property type="term" value="F:zinc ion binding"/>
    <property type="evidence" value="ECO:0007669"/>
    <property type="project" value="InterPro"/>
</dbReference>
<dbReference type="AlphaFoldDB" id="A0A4R5KIG8"/>
<keyword evidence="1" id="KW-1133">Transmembrane helix</keyword>
<keyword evidence="4" id="KW-1185">Reference proteome</keyword>
<evidence type="ECO:0000256" key="1">
    <source>
        <dbReference type="SAM" id="Phobius"/>
    </source>
</evidence>
<sequence length="196" mass="21821">MLELKRIYWTRKSLRLGTLCTVAWLFAGAVFAAATHASMSQRPTSFIDVLGPILNAALAAVALPGAIFIVLVGVAVVIRANDVRRRDPLRRFTRQQRREGMARADGQCELEAGLHRRCLRPAEHGDHFYPWSKGGTTSLQNFVAACSRCNHAKGARIPSPGQQKRLEQRRLAYISTNDAIRVGERRELTGVFKNLT</sequence>
<dbReference type="CDD" id="cd00085">
    <property type="entry name" value="HNHc"/>
    <property type="match status" value="1"/>
</dbReference>
<dbReference type="Gene3D" id="1.10.30.50">
    <property type="match status" value="1"/>
</dbReference>